<feature type="compositionally biased region" description="Polar residues" evidence="7">
    <location>
        <begin position="332"/>
        <end position="344"/>
    </location>
</feature>
<dbReference type="GO" id="GO:0005634">
    <property type="term" value="C:nucleus"/>
    <property type="evidence" value="ECO:0007669"/>
    <property type="project" value="UniProtKB-SubCell"/>
</dbReference>
<feature type="region of interest" description="Disordered" evidence="7">
    <location>
        <begin position="332"/>
        <end position="355"/>
    </location>
</feature>
<name>A0A7N0TY46_KALFE</name>
<dbReference type="GO" id="GO:0003700">
    <property type="term" value="F:DNA-binding transcription factor activity"/>
    <property type="evidence" value="ECO:0007669"/>
    <property type="project" value="InterPro"/>
</dbReference>
<dbReference type="InterPro" id="IPR036955">
    <property type="entry name" value="AP2/ERF_dom_sf"/>
</dbReference>
<dbReference type="GO" id="GO:0003677">
    <property type="term" value="F:DNA binding"/>
    <property type="evidence" value="ECO:0007669"/>
    <property type="project" value="UniProtKB-KW"/>
</dbReference>
<protein>
    <recommendedName>
        <fullName evidence="8">AP2/ERF domain-containing protein</fullName>
    </recommendedName>
</protein>
<evidence type="ECO:0000256" key="7">
    <source>
        <dbReference type="SAM" id="MobiDB-lite"/>
    </source>
</evidence>
<feature type="domain" description="AP2/ERF" evidence="8">
    <location>
        <begin position="154"/>
        <end position="220"/>
    </location>
</feature>
<keyword evidence="4" id="KW-0238">DNA-binding</keyword>
<keyword evidence="2" id="KW-0677">Repeat</keyword>
<dbReference type="FunFam" id="3.30.730.10:FF:000002">
    <property type="entry name" value="AP2-like ethylene-responsive transcription factor"/>
    <property type="match status" value="1"/>
</dbReference>
<accession>A0A7N0TY46</accession>
<dbReference type="EnsemblPlants" id="Kaladp0047s0263.1.v1.1">
    <property type="protein sequence ID" value="Kaladp0047s0263.1.v1.1"/>
    <property type="gene ID" value="Kaladp0047s0263.v1.1"/>
</dbReference>
<dbReference type="SMART" id="SM00380">
    <property type="entry name" value="AP2"/>
    <property type="match status" value="2"/>
</dbReference>
<evidence type="ECO:0000256" key="6">
    <source>
        <dbReference type="ARBA" id="ARBA00023242"/>
    </source>
</evidence>
<evidence type="ECO:0000313" key="9">
    <source>
        <dbReference type="EnsemblPlants" id="Kaladp0047s0263.1.v1.1"/>
    </source>
</evidence>
<evidence type="ECO:0000259" key="8">
    <source>
        <dbReference type="PROSITE" id="PS51032"/>
    </source>
</evidence>
<dbReference type="FunFam" id="3.30.730.10:FF:000003">
    <property type="entry name" value="AP2-like ethylene-responsive transcription factor ANT"/>
    <property type="match status" value="1"/>
</dbReference>
<dbReference type="InterPro" id="IPR001471">
    <property type="entry name" value="AP2/ERF_dom"/>
</dbReference>
<keyword evidence="10" id="KW-1185">Reference proteome</keyword>
<feature type="domain" description="AP2/ERF" evidence="8">
    <location>
        <begin position="256"/>
        <end position="314"/>
    </location>
</feature>
<dbReference type="PANTHER" id="PTHR32467:SF90">
    <property type="entry name" value="AP2-LIKE ETHYLENE-RESPONSIVE TRANSCRIPTION FACTOR AIL1"/>
    <property type="match status" value="1"/>
</dbReference>
<evidence type="ECO:0000256" key="2">
    <source>
        <dbReference type="ARBA" id="ARBA00022737"/>
    </source>
</evidence>
<dbReference type="Pfam" id="PF00847">
    <property type="entry name" value="AP2"/>
    <property type="match status" value="2"/>
</dbReference>
<dbReference type="Gene3D" id="3.30.730.10">
    <property type="entry name" value="AP2/ERF domain"/>
    <property type="match status" value="2"/>
</dbReference>
<dbReference type="CDD" id="cd00018">
    <property type="entry name" value="AP2"/>
    <property type="match status" value="2"/>
</dbReference>
<dbReference type="SUPFAM" id="SSF54171">
    <property type="entry name" value="DNA-binding domain"/>
    <property type="match status" value="2"/>
</dbReference>
<evidence type="ECO:0000313" key="10">
    <source>
        <dbReference type="Proteomes" id="UP000594263"/>
    </source>
</evidence>
<dbReference type="Proteomes" id="UP000594263">
    <property type="component" value="Unplaced"/>
</dbReference>
<evidence type="ECO:0000256" key="5">
    <source>
        <dbReference type="ARBA" id="ARBA00023163"/>
    </source>
</evidence>
<evidence type="ECO:0000256" key="3">
    <source>
        <dbReference type="ARBA" id="ARBA00023015"/>
    </source>
</evidence>
<dbReference type="PANTHER" id="PTHR32467">
    <property type="entry name" value="AP2-LIKE ETHYLENE-RESPONSIVE TRANSCRIPTION FACTOR"/>
    <property type="match status" value="1"/>
</dbReference>
<evidence type="ECO:0000256" key="1">
    <source>
        <dbReference type="ARBA" id="ARBA00004123"/>
    </source>
</evidence>
<dbReference type="PRINTS" id="PR00367">
    <property type="entry name" value="ETHRSPELEMNT"/>
</dbReference>
<organism evidence="9 10">
    <name type="scientific">Kalanchoe fedtschenkoi</name>
    <name type="common">Lavender scallops</name>
    <name type="synonym">South American air plant</name>
    <dbReference type="NCBI Taxonomy" id="63787"/>
    <lineage>
        <taxon>Eukaryota</taxon>
        <taxon>Viridiplantae</taxon>
        <taxon>Streptophyta</taxon>
        <taxon>Embryophyta</taxon>
        <taxon>Tracheophyta</taxon>
        <taxon>Spermatophyta</taxon>
        <taxon>Magnoliopsida</taxon>
        <taxon>eudicotyledons</taxon>
        <taxon>Gunneridae</taxon>
        <taxon>Pentapetalae</taxon>
        <taxon>Saxifragales</taxon>
        <taxon>Crassulaceae</taxon>
        <taxon>Kalanchoe</taxon>
    </lineage>
</organism>
<sequence length="411" mass="45209">MTDGDGARGAPRLENLLGCRYPNTDSLVEECKASDEAYQTDLNFGQIGDLFGSYSDGGGDGGDNGYGGVPFDGATSVSGLKSLMRLHPCSGCFYCEKSDNGVEPSDNLLALCTSNGTSLGSELSDHRKRAVEASAAVEPVPRKNTDTFGQRTSQFRGVTRHRWTGRYEAHLWDNSCRKEGQSRKGRQVYLGGYDKEEKAARAYDLAALKYWGSTTHTNFPLVNYEKEVEEMKNLTRHEYVANLRRKSSGFSRGASVYRGVTRHHQHGRWQARIGRVAGNKDLYLGTFSTQEEAAEAYDIAAIKFRGTSAVTNFDISRYDVKRICSSSTLITNDSAKSKDSNPNSPEEDQCENGSSCASSASAKHIIPVPTAPHLSTDLCWSDDCIQSSRLSPIVYLDSYNEFQTARTGYMD</sequence>
<comment type="subcellular location">
    <subcellularLocation>
        <location evidence="1">Nucleus</location>
    </subcellularLocation>
</comment>
<reference evidence="9" key="1">
    <citation type="submission" date="2021-01" db="UniProtKB">
        <authorList>
            <consortium name="EnsemblPlants"/>
        </authorList>
    </citation>
    <scope>IDENTIFICATION</scope>
</reference>
<dbReference type="AlphaFoldDB" id="A0A7N0TY46"/>
<keyword evidence="5" id="KW-0804">Transcription</keyword>
<dbReference type="Gramene" id="Kaladp0047s0263.1.v1.1">
    <property type="protein sequence ID" value="Kaladp0047s0263.1.v1.1"/>
    <property type="gene ID" value="Kaladp0047s0263.v1.1"/>
</dbReference>
<dbReference type="PROSITE" id="PS51032">
    <property type="entry name" value="AP2_ERF"/>
    <property type="match status" value="2"/>
</dbReference>
<keyword evidence="3" id="KW-0805">Transcription regulation</keyword>
<evidence type="ECO:0000256" key="4">
    <source>
        <dbReference type="ARBA" id="ARBA00023125"/>
    </source>
</evidence>
<keyword evidence="6" id="KW-0539">Nucleus</keyword>
<proteinExistence type="predicted"/>
<dbReference type="InterPro" id="IPR016177">
    <property type="entry name" value="DNA-bd_dom_sf"/>
</dbReference>